<dbReference type="RefSeq" id="WP_128632438.1">
    <property type="nucleotide sequence ID" value="NZ_RRCN01000001.1"/>
</dbReference>
<dbReference type="Proteomes" id="UP000267017">
    <property type="component" value="Unassembled WGS sequence"/>
</dbReference>
<dbReference type="EMBL" id="RRCN01000001">
    <property type="protein sequence ID" value="RRJ64635.1"/>
    <property type="molecule type" value="Genomic_DNA"/>
</dbReference>
<dbReference type="Pfam" id="PF13508">
    <property type="entry name" value="Acetyltransf_7"/>
    <property type="match status" value="1"/>
</dbReference>
<reference evidence="2 3" key="1">
    <citation type="submission" date="2018-11" db="EMBL/GenBank/DDBJ databases">
        <title>Genome sequencing of Paenibacillus sp. KCOM 3021 (= ChDC PVNT-B20).</title>
        <authorList>
            <person name="Kook J.-K."/>
            <person name="Park S.-N."/>
            <person name="Lim Y.K."/>
        </authorList>
    </citation>
    <scope>NUCLEOTIDE SEQUENCE [LARGE SCALE GENOMIC DNA]</scope>
    <source>
        <strain evidence="2 3">KCOM 3021</strain>
    </source>
</reference>
<accession>A0A3P3U2T0</accession>
<dbReference type="GO" id="GO:0016747">
    <property type="term" value="F:acyltransferase activity, transferring groups other than amino-acyl groups"/>
    <property type="evidence" value="ECO:0007669"/>
    <property type="project" value="InterPro"/>
</dbReference>
<evidence type="ECO:0000259" key="1">
    <source>
        <dbReference type="PROSITE" id="PS51186"/>
    </source>
</evidence>
<dbReference type="InterPro" id="IPR016181">
    <property type="entry name" value="Acyl_CoA_acyltransferase"/>
</dbReference>
<evidence type="ECO:0000313" key="2">
    <source>
        <dbReference type="EMBL" id="RRJ64635.1"/>
    </source>
</evidence>
<feature type="domain" description="N-acetyltransferase" evidence="1">
    <location>
        <begin position="3"/>
        <end position="148"/>
    </location>
</feature>
<gene>
    <name evidence="2" type="ORF">EHV15_18165</name>
</gene>
<evidence type="ECO:0000313" key="3">
    <source>
        <dbReference type="Proteomes" id="UP000267017"/>
    </source>
</evidence>
<dbReference type="PROSITE" id="PS51186">
    <property type="entry name" value="GNAT"/>
    <property type="match status" value="1"/>
</dbReference>
<comment type="caution">
    <text evidence="2">The sequence shown here is derived from an EMBL/GenBank/DDBJ whole genome shotgun (WGS) entry which is preliminary data.</text>
</comment>
<proteinExistence type="predicted"/>
<organism evidence="2 3">
    <name type="scientific">Paenibacillus oralis</name>
    <dbReference type="NCBI Taxonomy" id="2490856"/>
    <lineage>
        <taxon>Bacteria</taxon>
        <taxon>Bacillati</taxon>
        <taxon>Bacillota</taxon>
        <taxon>Bacilli</taxon>
        <taxon>Bacillales</taxon>
        <taxon>Paenibacillaceae</taxon>
        <taxon>Paenibacillus</taxon>
    </lineage>
</organism>
<dbReference type="AlphaFoldDB" id="A0A3P3U2T0"/>
<keyword evidence="2" id="KW-0808">Transferase</keyword>
<dbReference type="SUPFAM" id="SSF55729">
    <property type="entry name" value="Acyl-CoA N-acyltransferases (Nat)"/>
    <property type="match status" value="1"/>
</dbReference>
<dbReference type="InterPro" id="IPR000182">
    <property type="entry name" value="GNAT_dom"/>
</dbReference>
<keyword evidence="3" id="KW-1185">Reference proteome</keyword>
<dbReference type="Gene3D" id="3.40.630.30">
    <property type="match status" value="1"/>
</dbReference>
<protein>
    <submittedName>
        <fullName evidence="2">N-acetyltransferase</fullName>
    </submittedName>
</protein>
<sequence length="182" mass="21380">MSLNVRPVYKRLKEYEQIKELIISERFPMWFLLWKARSNFADFLALYDDDRFVGVTYLVTSRDLTFVMYLAIDGEIRSKGYGKKALETIQSQHPGNRIILNIEAIEESADNYEQRVKRKFFYTKNGFINTALQYLEGEDKLFWIHSVCSNPVPVLLRGYSRVFLEDLNKMRLIIKGEPCSDG</sequence>
<dbReference type="OrthoDB" id="9127144at2"/>
<name>A0A3P3U2T0_9BACL</name>